<feature type="transmembrane region" description="Helical" evidence="9">
    <location>
        <begin position="42"/>
        <end position="61"/>
    </location>
</feature>
<feature type="transmembrane region" description="Helical" evidence="9">
    <location>
        <begin position="314"/>
        <end position="332"/>
    </location>
</feature>
<feature type="transmembrane region" description="Helical" evidence="9">
    <location>
        <begin position="256"/>
        <end position="279"/>
    </location>
</feature>
<feature type="transmembrane region" description="Helical" evidence="9">
    <location>
        <begin position="344"/>
        <end position="367"/>
    </location>
</feature>
<keyword evidence="6 9" id="KW-1133">Transmembrane helix</keyword>
<keyword evidence="5 9" id="KW-0812">Transmembrane</keyword>
<feature type="transmembrane region" description="Helical" evidence="9">
    <location>
        <begin position="5"/>
        <end position="22"/>
    </location>
</feature>
<dbReference type="Proteomes" id="UP000679307">
    <property type="component" value="Chromosome"/>
</dbReference>
<sequence>MDLVVFVVTGVIAIGFVVWGIVSTENLASASTTAQDAVVTNGGWFFVLVSSFFVVYVLWLAASRYGKIPLGHDGEKPEFKTVSWIAMMFSAGMGIGLMFYGVAEPLSHFTSPPPGTVQGGSDEAIEVAMATTMFHWGLHPWAIYAVVGIAIAYGSYRAGRSQTISAAFWPLLGRHSEGAFGRVVDILAIFATLFGSAASLGLGALQIAGGLRFNGWVGDVGTPVLVGIIAVLTVAFIASAVSGVEKGIQYLSNGNMVLALTLAVFVFVVGPTLLILNLLPTTLADYLGQMGEMASRTAATGDADMNAWLGDWTVFYWAWWVSWTPFVGMFIARISRGRTIRQFVTGVLLVPTLVSLVWFAVFGGAAIDQQRSSGDLAPDGVVNFDTALFAMLGDYPLASISTVVVMVLVAVFFVSGADAASLVMGTLSEKGRIEPSKRTVVFWGTLTGAVAAIMLAVGGNDALSGLQRVTVVASVPFVLVILALCLSLYRDLRHDPIIVRERAGVALVEVAVTSGADRHDGGFELVTAPSEEGVEVAEEQARAVETGGAEGERSTRDPDTPGT</sequence>
<keyword evidence="4" id="KW-1003">Cell membrane</keyword>
<reference evidence="10 11" key="1">
    <citation type="submission" date="2021-05" db="EMBL/GenBank/DDBJ databases">
        <title>Complete genome of Nocardioides aquaticus KCTC 9944T isolated from meromictic and hypersaline Ekho Lake, Antarctica.</title>
        <authorList>
            <person name="Hwang K."/>
            <person name="Kim K.M."/>
            <person name="Choe H."/>
        </authorList>
    </citation>
    <scope>NUCLEOTIDE SEQUENCE [LARGE SCALE GENOMIC DNA]</scope>
    <source>
        <strain evidence="10 11">KCTC 9944</strain>
    </source>
</reference>
<dbReference type="EMBL" id="CP075371">
    <property type="protein sequence ID" value="QVT81370.1"/>
    <property type="molecule type" value="Genomic_DNA"/>
</dbReference>
<evidence type="ECO:0000256" key="8">
    <source>
        <dbReference type="SAM" id="MobiDB-lite"/>
    </source>
</evidence>
<feature type="transmembrane region" description="Helical" evidence="9">
    <location>
        <begin position="469"/>
        <end position="489"/>
    </location>
</feature>
<evidence type="ECO:0000256" key="4">
    <source>
        <dbReference type="ARBA" id="ARBA00022475"/>
    </source>
</evidence>
<feature type="transmembrane region" description="Helical" evidence="9">
    <location>
        <begin position="224"/>
        <end position="244"/>
    </location>
</feature>
<feature type="transmembrane region" description="Helical" evidence="9">
    <location>
        <begin position="180"/>
        <end position="204"/>
    </location>
</feature>
<keyword evidence="3" id="KW-0813">Transport</keyword>
<dbReference type="Pfam" id="PF02028">
    <property type="entry name" value="BCCT"/>
    <property type="match status" value="1"/>
</dbReference>
<feature type="region of interest" description="Disordered" evidence="8">
    <location>
        <begin position="537"/>
        <end position="563"/>
    </location>
</feature>
<dbReference type="InterPro" id="IPR000060">
    <property type="entry name" value="BCCT_transptr"/>
</dbReference>
<dbReference type="PANTHER" id="PTHR30047">
    <property type="entry name" value="HIGH-AFFINITY CHOLINE TRANSPORT PROTEIN-RELATED"/>
    <property type="match status" value="1"/>
</dbReference>
<evidence type="ECO:0000256" key="1">
    <source>
        <dbReference type="ARBA" id="ARBA00004651"/>
    </source>
</evidence>
<keyword evidence="7 9" id="KW-0472">Membrane</keyword>
<evidence type="ECO:0000313" key="10">
    <source>
        <dbReference type="EMBL" id="QVT81370.1"/>
    </source>
</evidence>
<name>A0ABX8EN76_9ACTN</name>
<gene>
    <name evidence="10" type="primary">betP</name>
    <name evidence="10" type="ORF">ENKNEFLB_03778</name>
</gene>
<keyword evidence="11" id="KW-1185">Reference proteome</keyword>
<feature type="transmembrane region" description="Helical" evidence="9">
    <location>
        <begin position="397"/>
        <end position="427"/>
    </location>
</feature>
<evidence type="ECO:0000256" key="9">
    <source>
        <dbReference type="SAM" id="Phobius"/>
    </source>
</evidence>
<evidence type="ECO:0000256" key="7">
    <source>
        <dbReference type="ARBA" id="ARBA00023136"/>
    </source>
</evidence>
<feature type="transmembrane region" description="Helical" evidence="9">
    <location>
        <begin position="82"/>
        <end position="103"/>
    </location>
</feature>
<evidence type="ECO:0000256" key="5">
    <source>
        <dbReference type="ARBA" id="ARBA00022692"/>
    </source>
</evidence>
<feature type="transmembrane region" description="Helical" evidence="9">
    <location>
        <begin position="439"/>
        <end position="457"/>
    </location>
</feature>
<organism evidence="10 11">
    <name type="scientific">Nocardioides aquaticus</name>
    <dbReference type="NCBI Taxonomy" id="160826"/>
    <lineage>
        <taxon>Bacteria</taxon>
        <taxon>Bacillati</taxon>
        <taxon>Actinomycetota</taxon>
        <taxon>Actinomycetes</taxon>
        <taxon>Propionibacteriales</taxon>
        <taxon>Nocardioidaceae</taxon>
        <taxon>Nocardioides</taxon>
    </lineage>
</organism>
<dbReference type="PANTHER" id="PTHR30047:SF7">
    <property type="entry name" value="HIGH-AFFINITY CHOLINE TRANSPORT PROTEIN"/>
    <property type="match status" value="1"/>
</dbReference>
<evidence type="ECO:0000256" key="3">
    <source>
        <dbReference type="ARBA" id="ARBA00022448"/>
    </source>
</evidence>
<protein>
    <submittedName>
        <fullName evidence="10">Glycine betaine transporter BetP</fullName>
    </submittedName>
</protein>
<dbReference type="PROSITE" id="PS01303">
    <property type="entry name" value="BCCT"/>
    <property type="match status" value="1"/>
</dbReference>
<comment type="similarity">
    <text evidence="2">Belongs to the BCCT transporter (TC 2.A.15) family.</text>
</comment>
<accession>A0ABX8EN76</accession>
<evidence type="ECO:0000313" key="11">
    <source>
        <dbReference type="Proteomes" id="UP000679307"/>
    </source>
</evidence>
<evidence type="ECO:0000256" key="6">
    <source>
        <dbReference type="ARBA" id="ARBA00022989"/>
    </source>
</evidence>
<evidence type="ECO:0000256" key="2">
    <source>
        <dbReference type="ARBA" id="ARBA00005658"/>
    </source>
</evidence>
<dbReference type="InterPro" id="IPR018093">
    <property type="entry name" value="BCCT_CS"/>
</dbReference>
<comment type="subcellular location">
    <subcellularLocation>
        <location evidence="1">Cell membrane</location>
        <topology evidence="1">Multi-pass membrane protein</topology>
    </subcellularLocation>
</comment>
<feature type="compositionally biased region" description="Basic and acidic residues" evidence="8">
    <location>
        <begin position="550"/>
        <end position="563"/>
    </location>
</feature>
<proteinExistence type="inferred from homology"/>
<feature type="transmembrane region" description="Helical" evidence="9">
    <location>
        <begin position="141"/>
        <end position="159"/>
    </location>
</feature>
<dbReference type="NCBIfam" id="TIGR00842">
    <property type="entry name" value="bcct"/>
    <property type="match status" value="1"/>
</dbReference>